<protein>
    <recommendedName>
        <fullName evidence="9">Histidinol-phosphate aminotransferase</fullName>
        <ecNumber evidence="9">2.6.1.9</ecNumber>
    </recommendedName>
    <alternativeName>
        <fullName evidence="9">Imidazole acetol-phosphate transaminase</fullName>
    </alternativeName>
</protein>
<dbReference type="UniPathway" id="UPA00031">
    <property type="reaction ID" value="UER00012"/>
</dbReference>
<evidence type="ECO:0000256" key="7">
    <source>
        <dbReference type="ARBA" id="ARBA00022898"/>
    </source>
</evidence>
<dbReference type="InterPro" id="IPR015424">
    <property type="entry name" value="PyrdxlP-dep_Trfase"/>
</dbReference>
<evidence type="ECO:0000313" key="11">
    <source>
        <dbReference type="EMBL" id="OAM90762.1"/>
    </source>
</evidence>
<dbReference type="CDD" id="cd00609">
    <property type="entry name" value="AAT_like"/>
    <property type="match status" value="1"/>
</dbReference>
<keyword evidence="9" id="KW-0368">Histidine biosynthesis</keyword>
<comment type="catalytic activity">
    <reaction evidence="8 9">
        <text>L-histidinol phosphate + 2-oxoglutarate = 3-(imidazol-4-yl)-2-oxopropyl phosphate + L-glutamate</text>
        <dbReference type="Rhea" id="RHEA:23744"/>
        <dbReference type="ChEBI" id="CHEBI:16810"/>
        <dbReference type="ChEBI" id="CHEBI:29985"/>
        <dbReference type="ChEBI" id="CHEBI:57766"/>
        <dbReference type="ChEBI" id="CHEBI:57980"/>
        <dbReference type="EC" id="2.6.1.9"/>
    </reaction>
</comment>
<comment type="cofactor">
    <cofactor evidence="1 9">
        <name>pyridoxal 5'-phosphate</name>
        <dbReference type="ChEBI" id="CHEBI:597326"/>
    </cofactor>
</comment>
<dbReference type="OrthoDB" id="9813612at2"/>
<dbReference type="AlphaFoldDB" id="A0A178ILJ2"/>
<dbReference type="InterPro" id="IPR015421">
    <property type="entry name" value="PyrdxlP-dep_Trfase_major"/>
</dbReference>
<comment type="similarity">
    <text evidence="3 9">Belongs to the class-II pyridoxal-phosphate-dependent aminotransferase family. Histidinol-phosphate aminotransferase subfamily.</text>
</comment>
<dbReference type="EC" id="2.6.1.9" evidence="9"/>
<dbReference type="RefSeq" id="WP_068769390.1">
    <property type="nucleotide sequence ID" value="NZ_CP109796.1"/>
</dbReference>
<comment type="subunit">
    <text evidence="4 9">Homodimer.</text>
</comment>
<dbReference type="GO" id="GO:0000105">
    <property type="term" value="P:L-histidine biosynthetic process"/>
    <property type="evidence" value="ECO:0007669"/>
    <property type="project" value="UniProtKB-UniRule"/>
</dbReference>
<evidence type="ECO:0000256" key="1">
    <source>
        <dbReference type="ARBA" id="ARBA00001933"/>
    </source>
</evidence>
<dbReference type="GO" id="GO:0004400">
    <property type="term" value="F:histidinol-phosphate transaminase activity"/>
    <property type="evidence" value="ECO:0007669"/>
    <property type="project" value="UniProtKB-UniRule"/>
</dbReference>
<name>A0A178ILJ2_9BACT</name>
<dbReference type="HAMAP" id="MF_01023">
    <property type="entry name" value="HisC_aminotrans_2"/>
    <property type="match status" value="1"/>
</dbReference>
<organism evidence="11 12">
    <name type="scientific">Termitidicoccus mucosus</name>
    <dbReference type="NCBI Taxonomy" id="1184151"/>
    <lineage>
        <taxon>Bacteria</taxon>
        <taxon>Pseudomonadati</taxon>
        <taxon>Verrucomicrobiota</taxon>
        <taxon>Opitutia</taxon>
        <taxon>Opitutales</taxon>
        <taxon>Opitutaceae</taxon>
        <taxon>Termitidicoccus</taxon>
    </lineage>
</organism>
<sequence length="385" mass="41229">MTAANTSSPIPSAASIDDLALPHVARLHAYTPGLQPTEPGWIKLNTNECPYPPSPRVAEAVRRELGEDGASLRLYPSPTSAPLREAIAAHHGHGLRAANVCVGNGSDDVLNLLVRAFCSPEAALSFTVPSYSLYPVLVAIQDGRAEAVEFERTMRLPVEKIAASPARAFILTSPNAPTGVAFGRAEIERVLAAYRGLLVVDEAYAPFAREDAVPLLARYPNLVVTRTLSKAHALAGIRVGYALAHAGTIAILDRVRDSYNVSRLSQAAALAAIGDTAYYDDVIAKIKHTRDLHLARWGGPPETGGLGWFTYPSQANFIFTEPCNARGETGPAVAAAAYEHLRANKILVRYFPGHPLTASFLRISVGTDAEMDAVHQSLQAWLTNA</sequence>
<accession>A0A178ILJ2</accession>
<keyword evidence="7 9" id="KW-0663">Pyridoxal phosphate</keyword>
<dbReference type="PANTHER" id="PTHR43643">
    <property type="entry name" value="HISTIDINOL-PHOSPHATE AMINOTRANSFERASE 2"/>
    <property type="match status" value="1"/>
</dbReference>
<keyword evidence="5 9" id="KW-0032">Aminotransferase</keyword>
<dbReference type="PANTHER" id="PTHR43643:SF3">
    <property type="entry name" value="HISTIDINOL-PHOSPHATE AMINOTRANSFERASE"/>
    <property type="match status" value="1"/>
</dbReference>
<dbReference type="Pfam" id="PF00155">
    <property type="entry name" value="Aminotran_1_2"/>
    <property type="match status" value="1"/>
</dbReference>
<dbReference type="EMBL" id="LRRQ01000049">
    <property type="protein sequence ID" value="OAM90762.1"/>
    <property type="molecule type" value="Genomic_DNA"/>
</dbReference>
<dbReference type="InterPro" id="IPR005861">
    <property type="entry name" value="HisP_aminotrans"/>
</dbReference>
<evidence type="ECO:0000256" key="9">
    <source>
        <dbReference type="HAMAP-Rule" id="MF_01023"/>
    </source>
</evidence>
<proteinExistence type="inferred from homology"/>
<dbReference type="SUPFAM" id="SSF53383">
    <property type="entry name" value="PLP-dependent transferases"/>
    <property type="match status" value="1"/>
</dbReference>
<evidence type="ECO:0000256" key="3">
    <source>
        <dbReference type="ARBA" id="ARBA00007970"/>
    </source>
</evidence>
<gene>
    <name evidence="9" type="primary">hisC</name>
    <name evidence="11" type="ORF">AW736_06550</name>
</gene>
<feature type="modified residue" description="N6-(pyridoxal phosphate)lysine" evidence="9">
    <location>
        <position position="230"/>
    </location>
</feature>
<evidence type="ECO:0000256" key="4">
    <source>
        <dbReference type="ARBA" id="ARBA00011738"/>
    </source>
</evidence>
<dbReference type="NCBIfam" id="TIGR01141">
    <property type="entry name" value="hisC"/>
    <property type="match status" value="1"/>
</dbReference>
<dbReference type="InterPro" id="IPR050106">
    <property type="entry name" value="HistidinolP_aminotransfase"/>
</dbReference>
<keyword evidence="12" id="KW-1185">Reference proteome</keyword>
<dbReference type="STRING" id="1184151.AW736_06550"/>
<feature type="domain" description="Aminotransferase class I/classII large" evidence="10">
    <location>
        <begin position="40"/>
        <end position="376"/>
    </location>
</feature>
<dbReference type="Gene3D" id="3.40.640.10">
    <property type="entry name" value="Type I PLP-dependent aspartate aminotransferase-like (Major domain)"/>
    <property type="match status" value="1"/>
</dbReference>
<evidence type="ECO:0000256" key="6">
    <source>
        <dbReference type="ARBA" id="ARBA00022679"/>
    </source>
</evidence>
<evidence type="ECO:0000259" key="10">
    <source>
        <dbReference type="Pfam" id="PF00155"/>
    </source>
</evidence>
<dbReference type="Gene3D" id="3.90.1150.10">
    <property type="entry name" value="Aspartate Aminotransferase, domain 1"/>
    <property type="match status" value="1"/>
</dbReference>
<keyword evidence="6 9" id="KW-0808">Transferase</keyword>
<evidence type="ECO:0000256" key="5">
    <source>
        <dbReference type="ARBA" id="ARBA00022576"/>
    </source>
</evidence>
<dbReference type="InterPro" id="IPR004839">
    <property type="entry name" value="Aminotransferase_I/II_large"/>
</dbReference>
<dbReference type="InterPro" id="IPR015422">
    <property type="entry name" value="PyrdxlP-dep_Trfase_small"/>
</dbReference>
<keyword evidence="9" id="KW-0028">Amino-acid biosynthesis</keyword>
<evidence type="ECO:0000256" key="8">
    <source>
        <dbReference type="ARBA" id="ARBA00047481"/>
    </source>
</evidence>
<reference evidence="11 12" key="1">
    <citation type="submission" date="2016-01" db="EMBL/GenBank/DDBJ databases">
        <title>High potential of lignocellulose degradation of a new Verrucomicrobia species.</title>
        <authorList>
            <person name="Wang Y."/>
            <person name="Shi Y."/>
            <person name="Qiu Z."/>
            <person name="Liu S."/>
            <person name="Yang H."/>
        </authorList>
    </citation>
    <scope>NUCLEOTIDE SEQUENCE [LARGE SCALE GENOMIC DNA]</scope>
    <source>
        <strain evidence="11 12">TSB47</strain>
    </source>
</reference>
<dbReference type="Proteomes" id="UP000078486">
    <property type="component" value="Unassembled WGS sequence"/>
</dbReference>
<dbReference type="GO" id="GO:0030170">
    <property type="term" value="F:pyridoxal phosphate binding"/>
    <property type="evidence" value="ECO:0007669"/>
    <property type="project" value="InterPro"/>
</dbReference>
<evidence type="ECO:0000313" key="12">
    <source>
        <dbReference type="Proteomes" id="UP000078486"/>
    </source>
</evidence>
<comment type="pathway">
    <text evidence="2 9">Amino-acid biosynthesis; L-histidine biosynthesis; L-histidine from 5-phospho-alpha-D-ribose 1-diphosphate: step 7/9.</text>
</comment>
<comment type="caution">
    <text evidence="11">The sequence shown here is derived from an EMBL/GenBank/DDBJ whole genome shotgun (WGS) entry which is preliminary data.</text>
</comment>
<evidence type="ECO:0000256" key="2">
    <source>
        <dbReference type="ARBA" id="ARBA00005011"/>
    </source>
</evidence>